<dbReference type="GO" id="GO:0005829">
    <property type="term" value="C:cytosol"/>
    <property type="evidence" value="ECO:0007669"/>
    <property type="project" value="TreeGrafter"/>
</dbReference>
<proteinExistence type="predicted"/>
<name>A0A1M6QTN9_9CLOT</name>
<dbReference type="SUPFAM" id="SSF53254">
    <property type="entry name" value="Phosphoglycerate mutase-like"/>
    <property type="match status" value="1"/>
</dbReference>
<accession>A0A1M6QTN9</accession>
<protein>
    <submittedName>
        <fullName evidence="4">Phosphoglycerate mutase</fullName>
    </submittedName>
</protein>
<evidence type="ECO:0000256" key="3">
    <source>
        <dbReference type="PIRSR" id="PIRSR613078-2"/>
    </source>
</evidence>
<dbReference type="AlphaFoldDB" id="A0A1M6QTN9"/>
<evidence type="ECO:0000313" key="4">
    <source>
        <dbReference type="EMBL" id="SHK23621.1"/>
    </source>
</evidence>
<dbReference type="RefSeq" id="WP_072990798.1">
    <property type="nucleotide sequence ID" value="NZ_FQZB01000015.1"/>
</dbReference>
<feature type="binding site" evidence="3">
    <location>
        <position position="57"/>
    </location>
    <ligand>
        <name>substrate</name>
    </ligand>
</feature>
<dbReference type="InterPro" id="IPR013078">
    <property type="entry name" value="His_Pase_superF_clade-1"/>
</dbReference>
<dbReference type="Proteomes" id="UP000184310">
    <property type="component" value="Unassembled WGS sequence"/>
</dbReference>
<keyword evidence="1" id="KW-0378">Hydrolase</keyword>
<dbReference type="Gene3D" id="3.40.50.1240">
    <property type="entry name" value="Phosphoglycerate mutase-like"/>
    <property type="match status" value="1"/>
</dbReference>
<dbReference type="InterPro" id="IPR051695">
    <property type="entry name" value="Phosphoglycerate_Mutase"/>
</dbReference>
<dbReference type="PROSITE" id="PS00175">
    <property type="entry name" value="PG_MUTASE"/>
    <property type="match status" value="1"/>
</dbReference>
<dbReference type="InterPro" id="IPR001345">
    <property type="entry name" value="PG/BPGM_mutase_AS"/>
</dbReference>
<dbReference type="EMBL" id="FQZB01000015">
    <property type="protein sequence ID" value="SHK23621.1"/>
    <property type="molecule type" value="Genomic_DNA"/>
</dbReference>
<dbReference type="PIRSF" id="PIRSF000709">
    <property type="entry name" value="6PFK_2-Ptase"/>
    <property type="match status" value="1"/>
</dbReference>
<evidence type="ECO:0000256" key="1">
    <source>
        <dbReference type="ARBA" id="ARBA00022801"/>
    </source>
</evidence>
<dbReference type="GO" id="GO:0043456">
    <property type="term" value="P:regulation of pentose-phosphate shunt"/>
    <property type="evidence" value="ECO:0007669"/>
    <property type="project" value="TreeGrafter"/>
</dbReference>
<gene>
    <name evidence="4" type="ORF">SAMN02745163_03451</name>
</gene>
<evidence type="ECO:0000313" key="5">
    <source>
        <dbReference type="Proteomes" id="UP000184310"/>
    </source>
</evidence>
<reference evidence="4 5" key="1">
    <citation type="submission" date="2016-11" db="EMBL/GenBank/DDBJ databases">
        <authorList>
            <person name="Jaros S."/>
            <person name="Januszkiewicz K."/>
            <person name="Wedrychowicz H."/>
        </authorList>
    </citation>
    <scope>NUCLEOTIDE SEQUENCE [LARGE SCALE GENOMIC DNA]</scope>
    <source>
        <strain evidence="4 5">DSM 21758</strain>
    </source>
</reference>
<dbReference type="GO" id="GO:0004331">
    <property type="term" value="F:fructose-2,6-bisphosphate 2-phosphatase activity"/>
    <property type="evidence" value="ECO:0007669"/>
    <property type="project" value="TreeGrafter"/>
</dbReference>
<organism evidence="4 5">
    <name type="scientific">Clostridium cavendishii DSM 21758</name>
    <dbReference type="NCBI Taxonomy" id="1121302"/>
    <lineage>
        <taxon>Bacteria</taxon>
        <taxon>Bacillati</taxon>
        <taxon>Bacillota</taxon>
        <taxon>Clostridia</taxon>
        <taxon>Eubacteriales</taxon>
        <taxon>Clostridiaceae</taxon>
        <taxon>Clostridium</taxon>
    </lineage>
</organism>
<dbReference type="InterPro" id="IPR029033">
    <property type="entry name" value="His_PPase_superfam"/>
</dbReference>
<evidence type="ECO:0000256" key="2">
    <source>
        <dbReference type="PIRSR" id="PIRSR613078-1"/>
    </source>
</evidence>
<dbReference type="STRING" id="1121302.SAMN02745163_03451"/>
<dbReference type="GO" id="GO:0045820">
    <property type="term" value="P:negative regulation of glycolytic process"/>
    <property type="evidence" value="ECO:0007669"/>
    <property type="project" value="TreeGrafter"/>
</dbReference>
<dbReference type="CDD" id="cd07067">
    <property type="entry name" value="HP_PGM_like"/>
    <property type="match status" value="1"/>
</dbReference>
<dbReference type="PANTHER" id="PTHR46517">
    <property type="entry name" value="FRUCTOSE-2,6-BISPHOSPHATASE TIGAR"/>
    <property type="match status" value="1"/>
</dbReference>
<dbReference type="Pfam" id="PF00300">
    <property type="entry name" value="His_Phos_1"/>
    <property type="match status" value="1"/>
</dbReference>
<feature type="active site" description="Tele-phosphohistidine intermediate" evidence="2">
    <location>
        <position position="8"/>
    </location>
</feature>
<feature type="binding site" evidence="3">
    <location>
        <begin position="7"/>
        <end position="14"/>
    </location>
    <ligand>
        <name>substrate</name>
    </ligand>
</feature>
<sequence length="214" mass="24883">MKIYLTRHGQTVWNIDKRLQGCKNSDLTELGIKQAKLLSEKMKDEKIDYIYSSPIERAYKTAEIIKGTRNLQIETIDALKEIAFGEWEGLTLDEVAANPIYNKELENLFQNPEKYRPFGGETPFELLDRSHKALKSIIDKHKNKDENILIVTHGMTLKMIISYFKQSLTSMEIMQLPVYGQTSITEIEFNGDEFNIIRENDISHYEEGFEIKGW</sequence>
<dbReference type="PANTHER" id="PTHR46517:SF1">
    <property type="entry name" value="FRUCTOSE-2,6-BISPHOSPHATASE TIGAR"/>
    <property type="match status" value="1"/>
</dbReference>
<dbReference type="OrthoDB" id="9781415at2"/>
<feature type="active site" description="Proton donor/acceptor" evidence="2">
    <location>
        <position position="81"/>
    </location>
</feature>
<dbReference type="SMART" id="SM00855">
    <property type="entry name" value="PGAM"/>
    <property type="match status" value="1"/>
</dbReference>
<keyword evidence="5" id="KW-1185">Reference proteome</keyword>